<evidence type="ECO:0000256" key="2">
    <source>
        <dbReference type="ARBA" id="ARBA00022691"/>
    </source>
</evidence>
<dbReference type="SMART" id="SM00729">
    <property type="entry name" value="Elp3"/>
    <property type="match status" value="1"/>
</dbReference>
<reference evidence="7" key="1">
    <citation type="submission" date="2016-07" db="EMBL/GenBank/DDBJ databases">
        <title>New class B carbapenemase carried by novel plasmid in Pseudomonas putida enviromental strain in eastern Amazonia.</title>
        <authorList>
            <person name="Souza C.O."/>
            <person name="Lima K.V."/>
            <person name="Brasiliense D.M."/>
            <person name="Perez-Chaparro P.J."/>
            <person name="Mamizuka E.M."/>
            <person name="Lima M.O."/>
            <person name="Lima L.N."/>
            <person name="McCulloch J.A."/>
        </authorList>
    </citation>
    <scope>NUCLEOTIDE SEQUENCE [LARGE SCALE GENOMIC DNA]</scope>
    <source>
        <strain evidence="7">IEC33019</strain>
    </source>
</reference>
<evidence type="ECO:0000256" key="4">
    <source>
        <dbReference type="ARBA" id="ARBA00023004"/>
    </source>
</evidence>
<dbReference type="PANTHER" id="PTHR13932">
    <property type="entry name" value="COPROPORPHYRINIGEN III OXIDASE"/>
    <property type="match status" value="1"/>
</dbReference>
<evidence type="ECO:0000313" key="7">
    <source>
        <dbReference type="EMBL" id="ANY86772.1"/>
    </source>
</evidence>
<proteinExistence type="predicted"/>
<dbReference type="InterPro" id="IPR058240">
    <property type="entry name" value="rSAM_sf"/>
</dbReference>
<dbReference type="Pfam" id="PF04055">
    <property type="entry name" value="Radical_SAM"/>
    <property type="match status" value="1"/>
</dbReference>
<dbReference type="PROSITE" id="PS51918">
    <property type="entry name" value="RADICAL_SAM"/>
    <property type="match status" value="1"/>
</dbReference>
<keyword evidence="3" id="KW-0479">Metal-binding</keyword>
<dbReference type="CDD" id="cd01335">
    <property type="entry name" value="Radical_SAM"/>
    <property type="match status" value="1"/>
</dbReference>
<dbReference type="SFLD" id="SFLDS00029">
    <property type="entry name" value="Radical_SAM"/>
    <property type="match status" value="1"/>
</dbReference>
<evidence type="ECO:0000256" key="5">
    <source>
        <dbReference type="ARBA" id="ARBA00023014"/>
    </source>
</evidence>
<dbReference type="GO" id="GO:0051539">
    <property type="term" value="F:4 iron, 4 sulfur cluster binding"/>
    <property type="evidence" value="ECO:0007669"/>
    <property type="project" value="TreeGrafter"/>
</dbReference>
<dbReference type="GO" id="GO:0006779">
    <property type="term" value="P:porphyrin-containing compound biosynthetic process"/>
    <property type="evidence" value="ECO:0007669"/>
    <property type="project" value="TreeGrafter"/>
</dbReference>
<keyword evidence="2" id="KW-0949">S-adenosyl-L-methionine</keyword>
<evidence type="ECO:0000256" key="1">
    <source>
        <dbReference type="ARBA" id="ARBA00001966"/>
    </source>
</evidence>
<dbReference type="InterPro" id="IPR034505">
    <property type="entry name" value="Coproporphyrinogen-III_oxidase"/>
</dbReference>
<dbReference type="InterPro" id="IPR006638">
    <property type="entry name" value="Elp3/MiaA/NifB-like_rSAM"/>
</dbReference>
<name>A0A1B2F3E2_PSEPU</name>
<evidence type="ECO:0000256" key="3">
    <source>
        <dbReference type="ARBA" id="ARBA00022723"/>
    </source>
</evidence>
<dbReference type="SFLD" id="SFLDG01065">
    <property type="entry name" value="anaerobic_coproporphyrinogen-I"/>
    <property type="match status" value="1"/>
</dbReference>
<dbReference type="GO" id="GO:0003824">
    <property type="term" value="F:catalytic activity"/>
    <property type="evidence" value="ECO:0007669"/>
    <property type="project" value="InterPro"/>
</dbReference>
<protein>
    <submittedName>
        <fullName evidence="7">Oxygen-independent coproporphyrinogen-III oxidase</fullName>
    </submittedName>
</protein>
<keyword evidence="4" id="KW-0408">Iron</keyword>
<evidence type="ECO:0000259" key="6">
    <source>
        <dbReference type="PROSITE" id="PS51918"/>
    </source>
</evidence>
<sequence length="468" mass="53250">MRLVDNGFIKFDYQFPLYNFFFPSQALNTYSPSRRQLATLLQGANDHARSRALYFHIPFCESICTFCPFTRGLYKDSQAIDRYTQALLRELEYKAELMDLRAIPVRAVFFGGGTPSLLSPRNIYEIGEALHRHFDMAAVEEFSFECHVGSVTPERVSALADIGVSHARVGLQTIDPQWRRLFNLVEDIGQVEQAVGRLVSGFDHVLCDILYGMNGSSERQTLADIDKAIELGVSNLDIYPINNAATSVKLHKSIKARFTDVMPALRKLNMKLMFDEHLRQKGYVPYNGHGYVRMPTEQGQLLSRRYAFVYHEHVYGYASHDILGFGVNAISSVAGNVITNTSLREQYIHRMLAGECVCRVSEHDPVLDAVKPLVLRLPYHGRAEKSLIELDRMPAGLMARLNALINAGLVEDQPHAYELTRLGWLWYSNLMFYLIPESEQNVLKRLVYERLDTPGRDISEDELIYVTA</sequence>
<dbReference type="InterPro" id="IPR007197">
    <property type="entry name" value="rSAM"/>
</dbReference>
<dbReference type="InterPro" id="IPR013785">
    <property type="entry name" value="Aldolase_TIM"/>
</dbReference>
<dbReference type="PANTHER" id="PTHR13932:SF5">
    <property type="entry name" value="RADICAL S-ADENOSYL METHIONINE DOMAIN-CONTAINING PROTEIN 1, MITOCHONDRIAL"/>
    <property type="match status" value="1"/>
</dbReference>
<dbReference type="Gene3D" id="3.20.20.70">
    <property type="entry name" value="Aldolase class I"/>
    <property type="match status" value="1"/>
</dbReference>
<keyword evidence="5" id="KW-0411">Iron-sulfur</keyword>
<dbReference type="GO" id="GO:0005737">
    <property type="term" value="C:cytoplasm"/>
    <property type="evidence" value="ECO:0007669"/>
    <property type="project" value="TreeGrafter"/>
</dbReference>
<dbReference type="RefSeq" id="WP_070094034.1">
    <property type="nucleotide sequence ID" value="NZ_CP016634.1"/>
</dbReference>
<dbReference type="EMBL" id="CP016634">
    <property type="protein sequence ID" value="ANY86772.1"/>
    <property type="molecule type" value="Genomic_DNA"/>
</dbReference>
<dbReference type="GO" id="GO:0046872">
    <property type="term" value="F:metal ion binding"/>
    <property type="evidence" value="ECO:0007669"/>
    <property type="project" value="UniProtKB-KW"/>
</dbReference>
<dbReference type="SUPFAM" id="SSF102114">
    <property type="entry name" value="Radical SAM enzymes"/>
    <property type="match status" value="1"/>
</dbReference>
<feature type="domain" description="Radical SAM core" evidence="6">
    <location>
        <begin position="45"/>
        <end position="272"/>
    </location>
</feature>
<accession>A0A1B2F3E2</accession>
<organism evidence="7">
    <name type="scientific">Pseudomonas putida</name>
    <name type="common">Arthrobacter siderocapsulatus</name>
    <dbReference type="NCBI Taxonomy" id="303"/>
    <lineage>
        <taxon>Bacteria</taxon>
        <taxon>Pseudomonadati</taxon>
        <taxon>Pseudomonadota</taxon>
        <taxon>Gammaproteobacteria</taxon>
        <taxon>Pseudomonadales</taxon>
        <taxon>Pseudomonadaceae</taxon>
        <taxon>Pseudomonas</taxon>
    </lineage>
</organism>
<gene>
    <name evidence="7" type="primary">hemN_1</name>
    <name evidence="7" type="ORF">IEC33019_1204</name>
</gene>
<comment type="cofactor">
    <cofactor evidence="1">
        <name>[4Fe-4S] cluster</name>
        <dbReference type="ChEBI" id="CHEBI:49883"/>
    </cofactor>
</comment>
<dbReference type="AlphaFoldDB" id="A0A1B2F3E2"/>